<evidence type="ECO:0000313" key="2">
    <source>
        <dbReference type="Proteomes" id="UP000243975"/>
    </source>
</evidence>
<accession>A0A103YJ16</accession>
<dbReference type="EMBL" id="LEKV01001032">
    <property type="protein sequence ID" value="KVI09984.1"/>
    <property type="molecule type" value="Genomic_DNA"/>
</dbReference>
<dbReference type="OrthoDB" id="1918588at2759"/>
<dbReference type="OMA" id="WWRLVSA"/>
<dbReference type="InterPro" id="IPR040414">
    <property type="entry name" value="CID1/CID2"/>
</dbReference>
<dbReference type="AlphaFoldDB" id="A0A103YJ16"/>
<name>A0A103YJ16_CYNCS</name>
<dbReference type="PANTHER" id="PTHR33790:SF1">
    <property type="entry name" value="PROTEIN EARLY RESPONSIVE TO DEHYDRATION 15"/>
    <property type="match status" value="1"/>
</dbReference>
<keyword evidence="2" id="KW-1185">Reference proteome</keyword>
<evidence type="ECO:0008006" key="3">
    <source>
        <dbReference type="Google" id="ProtNLM"/>
    </source>
</evidence>
<dbReference type="Proteomes" id="UP000243975">
    <property type="component" value="Unassembled WGS sequence"/>
</dbReference>
<protein>
    <recommendedName>
        <fullName evidence="3">Ataxin-2 C-terminal domain-containing protein</fullName>
    </recommendedName>
</protein>
<dbReference type="PANTHER" id="PTHR33790">
    <property type="entry name" value="OS05G0344200 PROTEIN"/>
    <property type="match status" value="1"/>
</dbReference>
<evidence type="ECO:0000313" key="1">
    <source>
        <dbReference type="EMBL" id="KVI09984.1"/>
    </source>
</evidence>
<sequence length="179" mass="21074">MSLLQAALYIYISPQLRWSSQLEDIFYLPSESSVKVQLAMPDVMSRENGLLSSALNPNAPMFVPAAYRNVEDFSDQWWSLVRSSPWFRDYWLRECFSESLFDLNCYDDYDSFFPDEDSISVEDKIRGSEDEEKEVRRDLILSRMSNWRKARSMDSPRLYEKAPKIVNVKVSPRPIHQPR</sequence>
<dbReference type="Gramene" id="KVI09984">
    <property type="protein sequence ID" value="KVI09984"/>
    <property type="gene ID" value="Ccrd_011620"/>
</dbReference>
<comment type="caution">
    <text evidence="1">The sequence shown here is derived from an EMBL/GenBank/DDBJ whole genome shotgun (WGS) entry which is preliminary data.</text>
</comment>
<reference evidence="1 2" key="1">
    <citation type="journal article" date="2016" name="Sci. Rep.">
        <title>The genome sequence of the outbreeding globe artichoke constructed de novo incorporating a phase-aware low-pass sequencing strategy of F1 progeny.</title>
        <authorList>
            <person name="Scaglione D."/>
            <person name="Reyes-Chin-Wo S."/>
            <person name="Acquadro A."/>
            <person name="Froenicke L."/>
            <person name="Portis E."/>
            <person name="Beitel C."/>
            <person name="Tirone M."/>
            <person name="Mauro R."/>
            <person name="Lo Monaco A."/>
            <person name="Mauromicale G."/>
            <person name="Faccioli P."/>
            <person name="Cattivelli L."/>
            <person name="Rieseberg L."/>
            <person name="Michelmore R."/>
            <person name="Lanteri S."/>
        </authorList>
    </citation>
    <scope>NUCLEOTIDE SEQUENCE [LARGE SCALE GENOMIC DNA]</scope>
    <source>
        <strain evidence="1">2C</strain>
    </source>
</reference>
<organism evidence="1 2">
    <name type="scientific">Cynara cardunculus var. scolymus</name>
    <name type="common">Globe artichoke</name>
    <name type="synonym">Cynara scolymus</name>
    <dbReference type="NCBI Taxonomy" id="59895"/>
    <lineage>
        <taxon>Eukaryota</taxon>
        <taxon>Viridiplantae</taxon>
        <taxon>Streptophyta</taxon>
        <taxon>Embryophyta</taxon>
        <taxon>Tracheophyta</taxon>
        <taxon>Spermatophyta</taxon>
        <taxon>Magnoliopsida</taxon>
        <taxon>eudicotyledons</taxon>
        <taxon>Gunneridae</taxon>
        <taxon>Pentapetalae</taxon>
        <taxon>asterids</taxon>
        <taxon>campanulids</taxon>
        <taxon>Asterales</taxon>
        <taxon>Asteraceae</taxon>
        <taxon>Carduoideae</taxon>
        <taxon>Cardueae</taxon>
        <taxon>Carduinae</taxon>
        <taxon>Cynara</taxon>
    </lineage>
</organism>
<gene>
    <name evidence="1" type="ORF">Ccrd_011620</name>
</gene>
<dbReference type="STRING" id="59895.A0A103YJ16"/>
<proteinExistence type="predicted"/>